<keyword evidence="4" id="KW-1185">Reference proteome</keyword>
<sequence length="175" mass="19648">MNTSSSKTICLLAVLALTHSSLAFQLHRPSSLTSPPLHKQPPSLLLHAQDPNQEKDIIIEETIIQSNEYESSVDWDAEWKKVVENKDQPAKRPNPVSDRSILEIEATVAKNKVKRAVAKNVFEAKEEMRRSVSGFSWRSLQGDWKFWIGIIVVISFGLSILSVSGTTQANESFYI</sequence>
<keyword evidence="1" id="KW-1133">Transmembrane helix</keyword>
<feature type="transmembrane region" description="Helical" evidence="1">
    <location>
        <begin position="144"/>
        <end position="163"/>
    </location>
</feature>
<dbReference type="Proteomes" id="UP001530400">
    <property type="component" value="Unassembled WGS sequence"/>
</dbReference>
<evidence type="ECO:0000256" key="2">
    <source>
        <dbReference type="SAM" id="SignalP"/>
    </source>
</evidence>
<feature type="signal peptide" evidence="2">
    <location>
        <begin position="1"/>
        <end position="23"/>
    </location>
</feature>
<protein>
    <submittedName>
        <fullName evidence="3">Uncharacterized protein</fullName>
    </submittedName>
</protein>
<feature type="chain" id="PRO_5044897186" evidence="2">
    <location>
        <begin position="24"/>
        <end position="175"/>
    </location>
</feature>
<gene>
    <name evidence="3" type="ORF">ACHAWO_011755</name>
</gene>
<accession>A0ABD3PKJ9</accession>
<evidence type="ECO:0000313" key="3">
    <source>
        <dbReference type="EMBL" id="KAL3788174.1"/>
    </source>
</evidence>
<evidence type="ECO:0000256" key="1">
    <source>
        <dbReference type="SAM" id="Phobius"/>
    </source>
</evidence>
<dbReference type="EMBL" id="JALLPJ020000577">
    <property type="protein sequence ID" value="KAL3788174.1"/>
    <property type="molecule type" value="Genomic_DNA"/>
</dbReference>
<evidence type="ECO:0000313" key="4">
    <source>
        <dbReference type="Proteomes" id="UP001530400"/>
    </source>
</evidence>
<keyword evidence="2" id="KW-0732">Signal</keyword>
<keyword evidence="1" id="KW-0812">Transmembrane</keyword>
<reference evidence="3 4" key="1">
    <citation type="submission" date="2024-10" db="EMBL/GenBank/DDBJ databases">
        <title>Updated reference genomes for cyclostephanoid diatoms.</title>
        <authorList>
            <person name="Roberts W.R."/>
            <person name="Alverson A.J."/>
        </authorList>
    </citation>
    <scope>NUCLEOTIDE SEQUENCE [LARGE SCALE GENOMIC DNA]</scope>
    <source>
        <strain evidence="3 4">AJA010-31</strain>
    </source>
</reference>
<comment type="caution">
    <text evidence="3">The sequence shown here is derived from an EMBL/GenBank/DDBJ whole genome shotgun (WGS) entry which is preliminary data.</text>
</comment>
<proteinExistence type="predicted"/>
<keyword evidence="1" id="KW-0472">Membrane</keyword>
<name>A0ABD3PKJ9_9STRA</name>
<organism evidence="3 4">
    <name type="scientific">Cyclotella atomus</name>
    <dbReference type="NCBI Taxonomy" id="382360"/>
    <lineage>
        <taxon>Eukaryota</taxon>
        <taxon>Sar</taxon>
        <taxon>Stramenopiles</taxon>
        <taxon>Ochrophyta</taxon>
        <taxon>Bacillariophyta</taxon>
        <taxon>Coscinodiscophyceae</taxon>
        <taxon>Thalassiosirophycidae</taxon>
        <taxon>Stephanodiscales</taxon>
        <taxon>Stephanodiscaceae</taxon>
        <taxon>Cyclotella</taxon>
    </lineage>
</organism>
<dbReference type="AlphaFoldDB" id="A0ABD3PKJ9"/>